<proteinExistence type="inferred from homology"/>
<dbReference type="GO" id="GO:0003690">
    <property type="term" value="F:double-stranded DNA binding"/>
    <property type="evidence" value="ECO:0007669"/>
    <property type="project" value="TreeGrafter"/>
</dbReference>
<dbReference type="GO" id="GO:0006289">
    <property type="term" value="P:nucleotide-excision repair"/>
    <property type="evidence" value="ECO:0007669"/>
    <property type="project" value="InterPro"/>
</dbReference>
<keyword evidence="1" id="KW-0805">Transcription regulation</keyword>
<dbReference type="GO" id="GO:0005675">
    <property type="term" value="C:transcription factor TFIIH holo complex"/>
    <property type="evidence" value="ECO:0007669"/>
    <property type="project" value="TreeGrafter"/>
</dbReference>
<keyword evidence="1" id="KW-0227">DNA damage</keyword>
<evidence type="ECO:0000313" key="2">
    <source>
        <dbReference type="EMBL" id="CCC51474.1"/>
    </source>
</evidence>
<reference evidence="2" key="1">
    <citation type="journal article" date="2012" name="Proc. Natl. Acad. Sci. U.S.A.">
        <title>Antigenic diversity is generated by distinct evolutionary mechanisms in African trypanosome species.</title>
        <authorList>
            <person name="Jackson A.P."/>
            <person name="Berry A."/>
            <person name="Aslett M."/>
            <person name="Allison H.C."/>
            <person name="Burton P."/>
            <person name="Vavrova-Anderson J."/>
            <person name="Brown R."/>
            <person name="Browne H."/>
            <person name="Corton N."/>
            <person name="Hauser H."/>
            <person name="Gamble J."/>
            <person name="Gilderthorp R."/>
            <person name="Marcello L."/>
            <person name="McQuillan J."/>
            <person name="Otto T.D."/>
            <person name="Quail M.A."/>
            <person name="Sanders M.J."/>
            <person name="van Tonder A."/>
            <person name="Ginger M.L."/>
            <person name="Field M.C."/>
            <person name="Barry J.D."/>
            <person name="Hertz-Fowler C."/>
            <person name="Berriman M."/>
        </authorList>
    </citation>
    <scope>NUCLEOTIDE SEQUENCE</scope>
    <source>
        <strain evidence="2">Y486</strain>
    </source>
</reference>
<dbReference type="AlphaFoldDB" id="G0U6H0"/>
<keyword evidence="1" id="KW-0539">Nucleus</keyword>
<keyword evidence="1" id="KW-0234">DNA repair</keyword>
<keyword evidence="1" id="KW-0804">Transcription</keyword>
<dbReference type="GO" id="GO:0001671">
    <property type="term" value="F:ATPase activator activity"/>
    <property type="evidence" value="ECO:0007669"/>
    <property type="project" value="InterPro"/>
</dbReference>
<protein>
    <recommendedName>
        <fullName evidence="1">General transcription factor IIH subunit 4</fullName>
    </recommendedName>
</protein>
<dbReference type="VEuPathDB" id="TriTrypDB:TvY486_1005250"/>
<dbReference type="GO" id="GO:0000439">
    <property type="term" value="C:transcription factor TFIIH core complex"/>
    <property type="evidence" value="ECO:0007669"/>
    <property type="project" value="InterPro"/>
</dbReference>
<accession>G0U6H0</accession>
<sequence length="502" mass="56087">MVLSYLEQILSYPERETLIATCPALALFIFQELVASLRNGKRIPDPASVHDEVSVFLSIDSMPELTERVFAPHATDAVTPLFWMTLRKALSCAWDPNPEGDTQQMLCEVNGVVRFLRTDVPCVPLAGVSLQNALSRSRNMLRMVTACALAGSLEPLGTNSEQPISVMLQFSNLIPPPPEVGVVTPEGLNFCMQPIQQQWWTLVSVALDRVLAVAATQGVLRAELWQLLAVLFALDTSEFVYPFPDREKDFAAFQLLARLSEVGLVYPLLCDGQRCFVLSPQFHHAVCWNSTAPLCTVALLDDDKGGSYRVRREDEDTIITETNFRLYAYTRNKHLLAILEQFAIKEAEVDGMIVCFRVTRASFAAALRKGIGAQHIVQFLRVKAHSSMLKHQLTCDPRDSAGLAATSSRVTPTDTPWTHADKIIPRSFCDQLFTWERECRRLTFNRALVLLRNVSSSQQELILDCLGHYGLSHAVVHRGAGSIVLKRDVYDRVFSSLLTPQQ</sequence>
<comment type="similarity">
    <text evidence="1">Belongs to the TFB2 family.</text>
</comment>
<comment type="subcellular location">
    <subcellularLocation>
        <location evidence="1">Nucleus</location>
    </subcellularLocation>
</comment>
<organism evidence="2">
    <name type="scientific">Trypanosoma vivax (strain Y486)</name>
    <dbReference type="NCBI Taxonomy" id="1055687"/>
    <lineage>
        <taxon>Eukaryota</taxon>
        <taxon>Discoba</taxon>
        <taxon>Euglenozoa</taxon>
        <taxon>Kinetoplastea</taxon>
        <taxon>Metakinetoplastina</taxon>
        <taxon>Trypanosomatida</taxon>
        <taxon>Trypanosomatidae</taxon>
        <taxon>Trypanosoma</taxon>
        <taxon>Duttonella</taxon>
    </lineage>
</organism>
<dbReference type="Pfam" id="PF03849">
    <property type="entry name" value="Tfb2"/>
    <property type="match status" value="1"/>
</dbReference>
<dbReference type="InterPro" id="IPR004598">
    <property type="entry name" value="TFIIH_p52/Tfb2"/>
</dbReference>
<dbReference type="PANTHER" id="PTHR13152:SF0">
    <property type="entry name" value="GENERAL TRANSCRIPTION FACTOR IIH SUBUNIT 4"/>
    <property type="match status" value="1"/>
</dbReference>
<evidence type="ECO:0000256" key="1">
    <source>
        <dbReference type="RuleBase" id="RU364024"/>
    </source>
</evidence>
<comment type="function">
    <text evidence="1">Component of the general transcription and DNA repair factor IIH (TFIIH) core complex which is involved in general and transcription-coupled nucleotide excision repair (NER) of damaged DNA.</text>
</comment>
<name>G0U6H0_TRYVY</name>
<gene>
    <name evidence="2" type="ORF">TVY486_1005250</name>
</gene>
<dbReference type="EMBL" id="HE573026">
    <property type="protein sequence ID" value="CCC51474.1"/>
    <property type="molecule type" value="Genomic_DNA"/>
</dbReference>
<dbReference type="PANTHER" id="PTHR13152">
    <property type="entry name" value="TFIIH, POLYPEPTIDE 4"/>
    <property type="match status" value="1"/>
</dbReference>